<dbReference type="SUPFAM" id="SSF57850">
    <property type="entry name" value="RING/U-box"/>
    <property type="match status" value="1"/>
</dbReference>
<evidence type="ECO:0000313" key="15">
    <source>
        <dbReference type="Proteomes" id="UP000695000"/>
    </source>
</evidence>
<dbReference type="Pfam" id="PF00569">
    <property type="entry name" value="ZZ"/>
    <property type="match status" value="1"/>
</dbReference>
<keyword evidence="10" id="KW-0009">Actin-binding</keyword>
<dbReference type="PANTHER" id="PTHR12268">
    <property type="entry name" value="E3 UBIQUITIN-PROTEIN LIGASE KCMF1"/>
    <property type="match status" value="1"/>
</dbReference>
<evidence type="ECO:0000259" key="13">
    <source>
        <dbReference type="PROSITE" id="PS50020"/>
    </source>
</evidence>
<keyword evidence="7" id="KW-0862">Zinc</keyword>
<evidence type="ECO:0000256" key="4">
    <source>
        <dbReference type="ARBA" id="ARBA00022490"/>
    </source>
</evidence>
<comment type="subcellular location">
    <subcellularLocation>
        <location evidence="2">Cell membrane</location>
        <location evidence="2">Sarcolemma</location>
        <topology evidence="2">Peripheral membrane protein</topology>
        <orientation evidence="2">Cytoplasmic side</orientation>
    </subcellularLocation>
    <subcellularLocation>
        <location evidence="1">Cytoplasm</location>
        <location evidence="1">Cytoskeleton</location>
    </subcellularLocation>
</comment>
<evidence type="ECO:0000256" key="3">
    <source>
        <dbReference type="ARBA" id="ARBA00022475"/>
    </source>
</evidence>
<dbReference type="InterPro" id="IPR015153">
    <property type="entry name" value="EF-hand_dom_typ1"/>
</dbReference>
<dbReference type="InterPro" id="IPR015154">
    <property type="entry name" value="EF-hand_dom_typ2"/>
</dbReference>
<dbReference type="InterPro" id="IPR001202">
    <property type="entry name" value="WW_dom"/>
</dbReference>
<dbReference type="SUPFAM" id="SSF51045">
    <property type="entry name" value="WW domain"/>
    <property type="match status" value="1"/>
</dbReference>
<evidence type="ECO:0000256" key="1">
    <source>
        <dbReference type="ARBA" id="ARBA00004245"/>
    </source>
</evidence>
<keyword evidence="9" id="KW-0472">Membrane</keyword>
<dbReference type="Pfam" id="PF09069">
    <property type="entry name" value="EF-hand_3"/>
    <property type="match status" value="1"/>
</dbReference>
<keyword evidence="8" id="KW-0106">Calcium</keyword>
<evidence type="ECO:0000256" key="7">
    <source>
        <dbReference type="ARBA" id="ARBA00022833"/>
    </source>
</evidence>
<sequence length="578" mass="66149">MSSSWRKVENENGFPFYVNELDNTKQWDNPKYTEIQQRIDDCNFIKYANYRVASKIQAIQQSLYLNEVSLVIISGVFEKHRLGITEGTLCLESCDLEAVLSDIYFATKNQNHLNFDVDFICELALNFFYNIYDKERKFNIDVTSIKLVLALMSGCPLLELYKFIFNLCCDHNNCVTRMKLQTVMTKMTKLTEYLNESLNFGTQLVASAVEHCFNSTPGFVGVNESTFIGWLESTPAILTWLPIVHRLNAAQNVFHNAKCSVCKISPIKGLKYRCGKCFRYTQCQRCFFQGRVSHTHKIYHSMKEYCGQAIDLKRRLCQFMGCHKYDDSIVGVADAKLFRDLVKDEVNMEPQEPPLNQLQLIIRQLEMQNRDLQQVLLLGNRTEKDMKRYLEEHRLHVSTQISKLKVLKEHLNSKPTLPCVTNSQLESTPMPQNGRSGSRALKDLEFFSPISSKPEIKEPEARLSKIPSFNLDKSCKEYNSSMPYSIKDISTWIGGNNPTNSDCLAEKSPPVQTDLDDALIKLQQILANNFSLDESLGNVDNFQLKNAVTEVEGMLSSIIDNVECNKLGTNVIDNFDFS</sequence>
<evidence type="ECO:0000256" key="2">
    <source>
        <dbReference type="ARBA" id="ARBA00004278"/>
    </source>
</evidence>
<dbReference type="PROSITE" id="PS50020">
    <property type="entry name" value="WW_DOMAIN_2"/>
    <property type="match status" value="1"/>
</dbReference>
<dbReference type="InterPro" id="IPR036020">
    <property type="entry name" value="WW_dom_sf"/>
</dbReference>
<dbReference type="PROSITE" id="PS50135">
    <property type="entry name" value="ZF_ZZ_2"/>
    <property type="match status" value="1"/>
</dbReference>
<dbReference type="Gene3D" id="3.30.60.90">
    <property type="match status" value="1"/>
</dbReference>
<feature type="domain" description="WW" evidence="13">
    <location>
        <begin position="1"/>
        <end position="32"/>
    </location>
</feature>
<dbReference type="GeneID" id="108562599"/>
<keyword evidence="4" id="KW-0963">Cytoplasm</keyword>
<protein>
    <submittedName>
        <fullName evidence="16">Dystrophin-like</fullName>
    </submittedName>
</protein>
<name>A0ABM1MPJ0_NICVS</name>
<feature type="domain" description="ZZ-type" evidence="14">
    <location>
        <begin position="254"/>
        <end position="310"/>
    </location>
</feature>
<dbReference type="Gene3D" id="1.10.238.10">
    <property type="entry name" value="EF-hand"/>
    <property type="match status" value="2"/>
</dbReference>
<keyword evidence="3" id="KW-1003">Cell membrane</keyword>
<organism evidence="15 16">
    <name type="scientific">Nicrophorus vespilloides</name>
    <name type="common">Boreal carrion beetle</name>
    <dbReference type="NCBI Taxonomy" id="110193"/>
    <lineage>
        <taxon>Eukaryota</taxon>
        <taxon>Metazoa</taxon>
        <taxon>Ecdysozoa</taxon>
        <taxon>Arthropoda</taxon>
        <taxon>Hexapoda</taxon>
        <taxon>Insecta</taxon>
        <taxon>Pterygota</taxon>
        <taxon>Neoptera</taxon>
        <taxon>Endopterygota</taxon>
        <taxon>Coleoptera</taxon>
        <taxon>Polyphaga</taxon>
        <taxon>Staphyliniformia</taxon>
        <taxon>Silphidae</taxon>
        <taxon>Nicrophorinae</taxon>
        <taxon>Nicrophorus</taxon>
    </lineage>
</organism>
<dbReference type="InterPro" id="IPR011992">
    <property type="entry name" value="EF-hand-dom_pair"/>
</dbReference>
<dbReference type="SMART" id="SM00291">
    <property type="entry name" value="ZnF_ZZ"/>
    <property type="match status" value="1"/>
</dbReference>
<gene>
    <name evidence="16" type="primary">LOC108562599</name>
</gene>
<keyword evidence="11" id="KW-0206">Cytoskeleton</keyword>
<dbReference type="InterPro" id="IPR050774">
    <property type="entry name" value="KCMF1/Dystrophin"/>
</dbReference>
<evidence type="ECO:0000256" key="6">
    <source>
        <dbReference type="ARBA" id="ARBA00022771"/>
    </source>
</evidence>
<evidence type="ECO:0000259" key="14">
    <source>
        <dbReference type="PROSITE" id="PS50135"/>
    </source>
</evidence>
<proteinExistence type="predicted"/>
<dbReference type="RefSeq" id="XP_017776490.1">
    <property type="nucleotide sequence ID" value="XM_017921001.1"/>
</dbReference>
<dbReference type="InterPro" id="IPR000433">
    <property type="entry name" value="Znf_ZZ"/>
</dbReference>
<keyword evidence="6 12" id="KW-0863">Zinc-finger</keyword>
<accession>A0ABM1MPJ0</accession>
<dbReference type="PANTHER" id="PTHR12268:SF14">
    <property type="entry name" value="DYSTROPHIN-1"/>
    <property type="match status" value="1"/>
</dbReference>
<dbReference type="Proteomes" id="UP000695000">
    <property type="component" value="Unplaced"/>
</dbReference>
<evidence type="ECO:0000256" key="9">
    <source>
        <dbReference type="ARBA" id="ARBA00023136"/>
    </source>
</evidence>
<evidence type="ECO:0000256" key="5">
    <source>
        <dbReference type="ARBA" id="ARBA00022723"/>
    </source>
</evidence>
<dbReference type="InterPro" id="IPR043145">
    <property type="entry name" value="Znf_ZZ_sf"/>
</dbReference>
<evidence type="ECO:0000256" key="10">
    <source>
        <dbReference type="ARBA" id="ARBA00023203"/>
    </source>
</evidence>
<keyword evidence="15" id="KW-1185">Reference proteome</keyword>
<evidence type="ECO:0000256" key="11">
    <source>
        <dbReference type="ARBA" id="ARBA00023212"/>
    </source>
</evidence>
<keyword evidence="5" id="KW-0479">Metal-binding</keyword>
<dbReference type="Pfam" id="PF09068">
    <property type="entry name" value="EF-hand_2"/>
    <property type="match status" value="1"/>
</dbReference>
<evidence type="ECO:0000256" key="8">
    <source>
        <dbReference type="ARBA" id="ARBA00022837"/>
    </source>
</evidence>
<evidence type="ECO:0000256" key="12">
    <source>
        <dbReference type="PROSITE-ProRule" id="PRU00228"/>
    </source>
</evidence>
<evidence type="ECO:0000313" key="16">
    <source>
        <dbReference type="RefSeq" id="XP_017776490.1"/>
    </source>
</evidence>
<reference evidence="16" key="1">
    <citation type="submission" date="2025-08" db="UniProtKB">
        <authorList>
            <consortium name="RefSeq"/>
        </authorList>
    </citation>
    <scope>IDENTIFICATION</scope>
    <source>
        <tissue evidence="16">Whole Larva</tissue>
    </source>
</reference>
<dbReference type="SUPFAM" id="SSF47473">
    <property type="entry name" value="EF-hand"/>
    <property type="match status" value="2"/>
</dbReference>